<name>A0AB73LZP0_MYCCH</name>
<evidence type="ECO:0000313" key="2">
    <source>
        <dbReference type="Proteomes" id="UP000180113"/>
    </source>
</evidence>
<sequence>MSTPYATPEAREEAVSRCQTRHISTKHSALSDAERIELAEAARRNAFLYRALDDEDLPKNVVPEAHYPWSYDLYQGVCRVHGVLRRLVVALEKAVAMGSVMPVQVWAEVHPVQVQGDDLEGITLAVYRFLGWPNPLLVPEEDGSVVDDEPESITVEDLLRIASACWTGYGTEYLDTVARVRPDNADEVVGAVTMAMSDVHVLVRNFREWGLFSHANELESALVSMGHTRQMHAE</sequence>
<dbReference type="AlphaFoldDB" id="A0AB73LZP0"/>
<accession>A0AB73LZP0</accession>
<evidence type="ECO:0000313" key="1">
    <source>
        <dbReference type="EMBL" id="OHT55222.1"/>
    </source>
</evidence>
<gene>
    <name evidence="1" type="ORF">BKG62_03355</name>
</gene>
<protein>
    <submittedName>
        <fullName evidence="1">Uncharacterized protein</fullName>
    </submittedName>
</protein>
<organism evidence="1 2">
    <name type="scientific">Mycobacteroides chelonae</name>
    <name type="common">Mycobacterium chelonae</name>
    <dbReference type="NCBI Taxonomy" id="1774"/>
    <lineage>
        <taxon>Bacteria</taxon>
        <taxon>Bacillati</taxon>
        <taxon>Actinomycetota</taxon>
        <taxon>Actinomycetes</taxon>
        <taxon>Mycobacteriales</taxon>
        <taxon>Mycobacteriaceae</taxon>
        <taxon>Mycobacteroides</taxon>
    </lineage>
</organism>
<comment type="caution">
    <text evidence="1">The sequence shown here is derived from an EMBL/GenBank/DDBJ whole genome shotgun (WGS) entry which is preliminary data.</text>
</comment>
<dbReference type="EMBL" id="MLHW01000001">
    <property type="protein sequence ID" value="OHT55222.1"/>
    <property type="molecule type" value="Genomic_DNA"/>
</dbReference>
<proteinExistence type="predicted"/>
<dbReference type="RefSeq" id="WP_030095031.1">
    <property type="nucleotide sequence ID" value="NZ_JAPDRD010000001.1"/>
</dbReference>
<reference evidence="1 2" key="1">
    <citation type="submission" date="2016-10" db="EMBL/GenBank/DDBJ databases">
        <title>Evaluation of Human, Animal and Environmental Mycobacterium chelonae Isolates by Core Genome Phylogenomic Analysis, Targeted Gene Comparison, and Anti-microbial Susceptibility Patterns: A Tale of Mistaken Identities.</title>
        <authorList>
            <person name="Fogelson S.B."/>
            <person name="Camus A.C."/>
            <person name="Lorenz W."/>
            <person name="Vasireddy R."/>
            <person name="Vasireddy S."/>
            <person name="Smith T."/>
            <person name="Brown-Elliott B.A."/>
            <person name="Wallace R.J.Jr."/>
            <person name="Hasan N.A."/>
            <person name="Reischl U."/>
            <person name="Sanchez S."/>
        </authorList>
    </citation>
    <scope>NUCLEOTIDE SEQUENCE [LARGE SCALE GENOMIC DNA]</scope>
    <source>
        <strain evidence="1 2">42895</strain>
    </source>
</reference>
<dbReference type="Proteomes" id="UP000180113">
    <property type="component" value="Unassembled WGS sequence"/>
</dbReference>